<protein>
    <submittedName>
        <fullName evidence="3">Uncharacterized protein</fullName>
    </submittedName>
</protein>
<dbReference type="EMBL" id="JBHTEB010000001">
    <property type="protein sequence ID" value="MFD0318179.1"/>
    <property type="molecule type" value="Genomic_DNA"/>
</dbReference>
<dbReference type="InterPro" id="IPR050625">
    <property type="entry name" value="ParA/MinD_ATPase"/>
</dbReference>
<evidence type="ECO:0000313" key="3">
    <source>
        <dbReference type="EMBL" id="MFD0318179.1"/>
    </source>
</evidence>
<dbReference type="PANTHER" id="PTHR43384">
    <property type="entry name" value="SEPTUM SITE-DETERMINING PROTEIN MIND HOMOLOG, CHLOROPLASTIC-RELATED"/>
    <property type="match status" value="1"/>
</dbReference>
<evidence type="ECO:0000256" key="2">
    <source>
        <dbReference type="ARBA" id="ARBA00022840"/>
    </source>
</evidence>
<proteinExistence type="predicted"/>
<accession>A0ABW2WL66</accession>
<evidence type="ECO:0000313" key="4">
    <source>
        <dbReference type="Proteomes" id="UP001597023"/>
    </source>
</evidence>
<evidence type="ECO:0000256" key="1">
    <source>
        <dbReference type="ARBA" id="ARBA00022741"/>
    </source>
</evidence>
<dbReference type="RefSeq" id="WP_381614751.1">
    <property type="nucleotide sequence ID" value="NZ_JBHTEB010000001.1"/>
</dbReference>
<comment type="caution">
    <text evidence="3">The sequence shown here is derived from an EMBL/GenBank/DDBJ whole genome shotgun (WGS) entry which is preliminary data.</text>
</comment>
<organism evidence="3 4">
    <name type="scientific">Streptomyces flavalbus</name>
    <dbReference type="NCBI Taxonomy" id="2665155"/>
    <lineage>
        <taxon>Bacteria</taxon>
        <taxon>Bacillati</taxon>
        <taxon>Actinomycetota</taxon>
        <taxon>Actinomycetes</taxon>
        <taxon>Kitasatosporales</taxon>
        <taxon>Streptomycetaceae</taxon>
        <taxon>Streptomyces</taxon>
    </lineage>
</organism>
<dbReference type="PANTHER" id="PTHR43384:SF6">
    <property type="entry name" value="SEPTUM SITE-DETERMINING PROTEIN MIND HOMOLOG, CHLOROPLASTIC"/>
    <property type="match status" value="1"/>
</dbReference>
<dbReference type="InterPro" id="IPR027417">
    <property type="entry name" value="P-loop_NTPase"/>
</dbReference>
<gene>
    <name evidence="3" type="ORF">ACFQZ6_28990</name>
</gene>
<dbReference type="Proteomes" id="UP001597023">
    <property type="component" value="Unassembled WGS sequence"/>
</dbReference>
<keyword evidence="4" id="KW-1185">Reference proteome</keyword>
<sequence>MAHPSTGSIGVPHSVAVLSATRGSGATLLTAAAGLVVDDAVGRVGQTVILMDADTDGGGLTELTRYWNATCEAPKDGLLGFAEDRVELAIRPVHRYLRHVHTGDPRRQDMALLPLGPGDKPGERLPTDGTLQDIVGAAVDGLVDLRGCLIVDCGVSRTPVTQEVCERVEHIILVGPPDPAGAAETAQLRTWLGERGLDRKVLGRVCNDPQGTGPCTAGPTAAEAPLMLLPYDRSGAADVALGRLPDRGTPLVRTLYDGLLARWPDVLDDGAMGAR</sequence>
<dbReference type="Gene3D" id="3.40.50.300">
    <property type="entry name" value="P-loop containing nucleotide triphosphate hydrolases"/>
    <property type="match status" value="1"/>
</dbReference>
<reference evidence="4" key="1">
    <citation type="journal article" date="2019" name="Int. J. Syst. Evol. Microbiol.">
        <title>The Global Catalogue of Microorganisms (GCM) 10K type strain sequencing project: providing services to taxonomists for standard genome sequencing and annotation.</title>
        <authorList>
            <consortium name="The Broad Institute Genomics Platform"/>
            <consortium name="The Broad Institute Genome Sequencing Center for Infectious Disease"/>
            <person name="Wu L."/>
            <person name="Ma J."/>
        </authorList>
    </citation>
    <scope>NUCLEOTIDE SEQUENCE [LARGE SCALE GENOMIC DNA]</scope>
    <source>
        <strain evidence="4">CGMCC 4.7400</strain>
    </source>
</reference>
<name>A0ABW2WL66_9ACTN</name>
<keyword evidence="2" id="KW-0067">ATP-binding</keyword>
<keyword evidence="1" id="KW-0547">Nucleotide-binding</keyword>
<dbReference type="SUPFAM" id="SSF52540">
    <property type="entry name" value="P-loop containing nucleoside triphosphate hydrolases"/>
    <property type="match status" value="1"/>
</dbReference>